<gene>
    <name evidence="2" type="ORF">DME_LOCUS1814</name>
</gene>
<dbReference type="OrthoDB" id="423283at2759"/>
<sequence>MVLNNEFSVVINGAFGAIVIRSVCLSVEEKVSEQWCALFQFYAIPVDTNTNINMKIDKNKFPAYSVEIHSRCAETIKYLESSSNRSVFISRLKEVYSQQPQFGKSELSRWAVILNNCDSILNEAVTYVSNSGSLMKVDTDENIKQEVYTVLDFTSFLFENTTCRSVYNSCEYLLYLLDSGDISVVYNVLRLFFIMGRRTRFLTQHLLEAHQKMLTTRLLAINEVFCYIPFAFSLESWSGRFRDMKMIDIFSAEFDSASFLPFKFCSQNTVFSLEKMGKTVAEDFDELVEKDKTLTESERCAIVSRLRLLRWFSSFNGRRLCINVRLLTLSIIVYTRTLFDESQLNFILYDSLIEEIANLITVNLKPADAITSYIKNEALRTIISIVSLDKPSKVSKILEHLGCYYYHGFLARIMRSCVEDLQKGKIGMPDHLSFQYCTSLFSLLYHLSGFENGI</sequence>
<dbReference type="STRING" id="318479.A0A0N4UIU8"/>
<reference evidence="2 4" key="2">
    <citation type="submission" date="2018-11" db="EMBL/GenBank/DDBJ databases">
        <authorList>
            <consortium name="Pathogen Informatics"/>
        </authorList>
    </citation>
    <scope>NUCLEOTIDE SEQUENCE [LARGE SCALE GENOMIC DNA]</scope>
</reference>
<dbReference type="Proteomes" id="UP000038040">
    <property type="component" value="Unplaced"/>
</dbReference>
<accession>A0A0N4UIU8</accession>
<proteinExistence type="predicted"/>
<evidence type="ECO:0000259" key="1">
    <source>
        <dbReference type="Pfam" id="PF06012"/>
    </source>
</evidence>
<dbReference type="Proteomes" id="UP000274756">
    <property type="component" value="Unassembled WGS sequence"/>
</dbReference>
<evidence type="ECO:0000313" key="4">
    <source>
        <dbReference type="Proteomes" id="UP000274756"/>
    </source>
</evidence>
<evidence type="ECO:0000313" key="5">
    <source>
        <dbReference type="WBParaSite" id="DME_0000754701-mRNA-1"/>
    </source>
</evidence>
<protein>
    <submittedName>
        <fullName evidence="5">DUF908 domain-containing protein</fullName>
    </submittedName>
</protein>
<dbReference type="EMBL" id="UYYG01000033">
    <property type="protein sequence ID" value="VDN51841.1"/>
    <property type="molecule type" value="Genomic_DNA"/>
</dbReference>
<dbReference type="InterPro" id="IPR010309">
    <property type="entry name" value="E3_Ub_ligase_DUF908"/>
</dbReference>
<name>A0A0N4UIU8_DRAME</name>
<evidence type="ECO:0000313" key="2">
    <source>
        <dbReference type="EMBL" id="VDN51841.1"/>
    </source>
</evidence>
<organism evidence="3 5">
    <name type="scientific">Dracunculus medinensis</name>
    <name type="common">Guinea worm</name>
    <dbReference type="NCBI Taxonomy" id="318479"/>
    <lineage>
        <taxon>Eukaryota</taxon>
        <taxon>Metazoa</taxon>
        <taxon>Ecdysozoa</taxon>
        <taxon>Nematoda</taxon>
        <taxon>Chromadorea</taxon>
        <taxon>Rhabditida</taxon>
        <taxon>Spirurina</taxon>
        <taxon>Dracunculoidea</taxon>
        <taxon>Dracunculidae</taxon>
        <taxon>Dracunculus</taxon>
    </lineage>
</organism>
<evidence type="ECO:0000313" key="3">
    <source>
        <dbReference type="Proteomes" id="UP000038040"/>
    </source>
</evidence>
<dbReference type="AlphaFoldDB" id="A0A0N4UIU8"/>
<dbReference type="Pfam" id="PF06012">
    <property type="entry name" value="DUF908"/>
    <property type="match status" value="1"/>
</dbReference>
<keyword evidence="4" id="KW-1185">Reference proteome</keyword>
<feature type="domain" description="DUF908" evidence="1">
    <location>
        <begin position="145"/>
        <end position="225"/>
    </location>
</feature>
<reference evidence="5" key="1">
    <citation type="submission" date="2016-04" db="UniProtKB">
        <authorList>
            <consortium name="WormBaseParasite"/>
        </authorList>
    </citation>
    <scope>IDENTIFICATION</scope>
</reference>
<dbReference type="WBParaSite" id="DME_0000754701-mRNA-1">
    <property type="protein sequence ID" value="DME_0000754701-mRNA-1"/>
    <property type="gene ID" value="DME_0000754701"/>
</dbReference>